<organism evidence="3 4">
    <name type="scientific">Actibacterium atlanticum</name>
    <dbReference type="NCBI Taxonomy" id="1461693"/>
    <lineage>
        <taxon>Bacteria</taxon>
        <taxon>Pseudomonadati</taxon>
        <taxon>Pseudomonadota</taxon>
        <taxon>Alphaproteobacteria</taxon>
        <taxon>Rhodobacterales</taxon>
        <taxon>Roseobacteraceae</taxon>
        <taxon>Actibacterium</taxon>
    </lineage>
</organism>
<comment type="similarity">
    <text evidence="1">Belongs to the universal stress protein A family.</text>
</comment>
<dbReference type="InterPro" id="IPR006016">
    <property type="entry name" value="UspA"/>
</dbReference>
<dbReference type="AlphaFoldDB" id="A0A058ZL35"/>
<dbReference type="InterPro" id="IPR014729">
    <property type="entry name" value="Rossmann-like_a/b/a_fold"/>
</dbReference>
<evidence type="ECO:0000313" key="3">
    <source>
        <dbReference type="EMBL" id="KCV81935.1"/>
    </source>
</evidence>
<evidence type="ECO:0000259" key="2">
    <source>
        <dbReference type="Pfam" id="PF00582"/>
    </source>
</evidence>
<dbReference type="CDD" id="cd00293">
    <property type="entry name" value="USP-like"/>
    <property type="match status" value="1"/>
</dbReference>
<sequence length="135" mass="14693">MYKKILVPIALDHGPHTAKALNIAQLLKDDGAEVIALHVVEALSPYVAQYLPEDQPERLRESAQTELNAELGGVGNVRAEIVTGHAGRTIMDYAQEHDVDCIVIASHRPGLQDYFLGSTAARVVRHAPCAVHVVR</sequence>
<dbReference type="InterPro" id="IPR006015">
    <property type="entry name" value="Universal_stress_UspA"/>
</dbReference>
<dbReference type="Gene3D" id="3.40.50.620">
    <property type="entry name" value="HUPs"/>
    <property type="match status" value="1"/>
</dbReference>
<dbReference type="PATRIC" id="fig|1461693.3.peg.1788"/>
<dbReference type="EMBL" id="AQQY01000005">
    <property type="protein sequence ID" value="KCV81935.1"/>
    <property type="molecule type" value="Genomic_DNA"/>
</dbReference>
<reference evidence="3 4" key="1">
    <citation type="submission" date="2013-04" db="EMBL/GenBank/DDBJ databases">
        <title>Shimia sp. 22II-S11-Z10 Genome Sequencing.</title>
        <authorList>
            <person name="Lai Q."/>
            <person name="Li G."/>
            <person name="Shao Z."/>
        </authorList>
    </citation>
    <scope>NUCLEOTIDE SEQUENCE [LARGE SCALE GENOMIC DNA]</scope>
    <source>
        <strain evidence="4">22II-S11-Z10</strain>
    </source>
</reference>
<gene>
    <name evidence="3" type="ORF">ATO10_08818</name>
</gene>
<feature type="domain" description="UspA" evidence="2">
    <location>
        <begin position="1"/>
        <end position="135"/>
    </location>
</feature>
<evidence type="ECO:0000313" key="4">
    <source>
        <dbReference type="Proteomes" id="UP000024836"/>
    </source>
</evidence>
<dbReference type="PANTHER" id="PTHR46268">
    <property type="entry name" value="STRESS RESPONSE PROTEIN NHAX"/>
    <property type="match status" value="1"/>
</dbReference>
<keyword evidence="4" id="KW-1185">Reference proteome</keyword>
<dbReference type="OrthoDB" id="9792500at2"/>
<accession>A0A058ZL35</accession>
<name>A0A058ZL35_9RHOB</name>
<dbReference type="STRING" id="1461693.ATO10_08818"/>
<dbReference type="Pfam" id="PF00582">
    <property type="entry name" value="Usp"/>
    <property type="match status" value="1"/>
</dbReference>
<dbReference type="PRINTS" id="PR01438">
    <property type="entry name" value="UNVRSLSTRESS"/>
</dbReference>
<dbReference type="PANTHER" id="PTHR46268:SF6">
    <property type="entry name" value="UNIVERSAL STRESS PROTEIN UP12"/>
    <property type="match status" value="1"/>
</dbReference>
<dbReference type="eggNOG" id="COG0589">
    <property type="taxonomic scope" value="Bacteria"/>
</dbReference>
<comment type="caution">
    <text evidence="3">The sequence shown here is derived from an EMBL/GenBank/DDBJ whole genome shotgun (WGS) entry which is preliminary data.</text>
</comment>
<dbReference type="RefSeq" id="WP_035250622.1">
    <property type="nucleotide sequence ID" value="NZ_AQQY01000005.1"/>
</dbReference>
<dbReference type="Proteomes" id="UP000024836">
    <property type="component" value="Unassembled WGS sequence"/>
</dbReference>
<proteinExistence type="inferred from homology"/>
<dbReference type="SUPFAM" id="SSF52402">
    <property type="entry name" value="Adenine nucleotide alpha hydrolases-like"/>
    <property type="match status" value="1"/>
</dbReference>
<protein>
    <submittedName>
        <fullName evidence="3">Putative UspA domain-containing protein</fullName>
    </submittedName>
</protein>
<evidence type="ECO:0000256" key="1">
    <source>
        <dbReference type="ARBA" id="ARBA00008791"/>
    </source>
</evidence>